<dbReference type="InterPro" id="IPR002078">
    <property type="entry name" value="Sigma_54_int"/>
</dbReference>
<dbReference type="Pfam" id="PF14532">
    <property type="entry name" value="Sigma54_activ_2"/>
    <property type="match status" value="1"/>
</dbReference>
<dbReference type="InterPro" id="IPR002197">
    <property type="entry name" value="HTH_Fis"/>
</dbReference>
<feature type="domain" description="Sigma-54 factor interaction" evidence="8">
    <location>
        <begin position="136"/>
        <end position="336"/>
    </location>
</feature>
<dbReference type="PROSITE" id="PS00688">
    <property type="entry name" value="SIGMA54_INTERACT_3"/>
    <property type="match status" value="1"/>
</dbReference>
<dbReference type="PROSITE" id="PS50110">
    <property type="entry name" value="RESPONSE_REGULATORY"/>
    <property type="match status" value="1"/>
</dbReference>
<dbReference type="GO" id="GO:0006355">
    <property type="term" value="P:regulation of DNA-templated transcription"/>
    <property type="evidence" value="ECO:0007669"/>
    <property type="project" value="InterPro"/>
</dbReference>
<proteinExistence type="predicted"/>
<dbReference type="GO" id="GO:0043565">
    <property type="term" value="F:sequence-specific DNA binding"/>
    <property type="evidence" value="ECO:0007669"/>
    <property type="project" value="InterPro"/>
</dbReference>
<dbReference type="InterPro" id="IPR003593">
    <property type="entry name" value="AAA+_ATPase"/>
</dbReference>
<reference evidence="10 11" key="1">
    <citation type="submission" date="2019-06" db="EMBL/GenBank/DDBJ databases">
        <title>Metagenome assembled Genome of Spiribacter salinus SL48-SHIP from the microbial mat of Salt Lake 48 (Novosibirsk region, Russia).</title>
        <authorList>
            <person name="Shipova A."/>
            <person name="Rozanov A.S."/>
            <person name="Bryanskaya A.V."/>
            <person name="Peltek S.E."/>
        </authorList>
    </citation>
    <scope>NUCLEOTIDE SEQUENCE [LARGE SCALE GENOMIC DNA]</scope>
    <source>
        <strain evidence="10">SL48-SHIP-2</strain>
    </source>
</reference>
<keyword evidence="6" id="KW-0804">Transcription</keyword>
<evidence type="ECO:0000313" key="10">
    <source>
        <dbReference type="EMBL" id="TQF00073.1"/>
    </source>
</evidence>
<dbReference type="STRING" id="1260251.SPISAL_00305"/>
<dbReference type="Gene3D" id="3.40.50.2300">
    <property type="match status" value="1"/>
</dbReference>
<feature type="domain" description="Response regulatory" evidence="9">
    <location>
        <begin position="5"/>
        <end position="120"/>
    </location>
</feature>
<dbReference type="InterPro" id="IPR011006">
    <property type="entry name" value="CheY-like_superfamily"/>
</dbReference>
<accession>A0A540VTK7</accession>
<dbReference type="SUPFAM" id="SSF46689">
    <property type="entry name" value="Homeodomain-like"/>
    <property type="match status" value="1"/>
</dbReference>
<dbReference type="InterPro" id="IPR025944">
    <property type="entry name" value="Sigma_54_int_dom_CS"/>
</dbReference>
<gene>
    <name evidence="10" type="ORF">FKY71_05280</name>
</gene>
<keyword evidence="2" id="KW-0547">Nucleotide-binding</keyword>
<dbReference type="CDD" id="cd17550">
    <property type="entry name" value="REC_NtrX-like"/>
    <property type="match status" value="1"/>
</dbReference>
<dbReference type="InterPro" id="IPR027417">
    <property type="entry name" value="P-loop_NTPase"/>
</dbReference>
<dbReference type="SUPFAM" id="SSF52172">
    <property type="entry name" value="CheY-like"/>
    <property type="match status" value="1"/>
</dbReference>
<dbReference type="Gene3D" id="1.10.8.60">
    <property type="match status" value="1"/>
</dbReference>
<keyword evidence="5" id="KW-0805">Transcription regulation</keyword>
<evidence type="ECO:0000313" key="11">
    <source>
        <dbReference type="Proteomes" id="UP000315400"/>
    </source>
</evidence>
<keyword evidence="3" id="KW-0067">ATP-binding</keyword>
<dbReference type="InterPro" id="IPR009057">
    <property type="entry name" value="Homeodomain-like_sf"/>
</dbReference>
<evidence type="ECO:0000256" key="3">
    <source>
        <dbReference type="ARBA" id="ARBA00022840"/>
    </source>
</evidence>
<dbReference type="PRINTS" id="PR01590">
    <property type="entry name" value="HTHFIS"/>
</dbReference>
<evidence type="ECO:0000256" key="5">
    <source>
        <dbReference type="ARBA" id="ARBA00023015"/>
    </source>
</evidence>
<dbReference type="SMART" id="SM00448">
    <property type="entry name" value="REC"/>
    <property type="match status" value="1"/>
</dbReference>
<keyword evidence="4" id="KW-0902">Two-component regulatory system</keyword>
<dbReference type="Gene3D" id="3.40.50.300">
    <property type="entry name" value="P-loop containing nucleotide triphosphate hydrolases"/>
    <property type="match status" value="1"/>
</dbReference>
<evidence type="ECO:0000259" key="9">
    <source>
        <dbReference type="PROSITE" id="PS50110"/>
    </source>
</evidence>
<dbReference type="Pfam" id="PF02954">
    <property type="entry name" value="HTH_8"/>
    <property type="match status" value="1"/>
</dbReference>
<dbReference type="SUPFAM" id="SSF52540">
    <property type="entry name" value="P-loop containing nucleoside triphosphate hydrolases"/>
    <property type="match status" value="1"/>
</dbReference>
<dbReference type="SMART" id="SM00382">
    <property type="entry name" value="AAA"/>
    <property type="match status" value="1"/>
</dbReference>
<dbReference type="CDD" id="cd00009">
    <property type="entry name" value="AAA"/>
    <property type="match status" value="1"/>
</dbReference>
<dbReference type="Pfam" id="PF00072">
    <property type="entry name" value="Response_reg"/>
    <property type="match status" value="1"/>
</dbReference>
<evidence type="ECO:0000259" key="8">
    <source>
        <dbReference type="PROSITE" id="PS50045"/>
    </source>
</evidence>
<evidence type="ECO:0000256" key="6">
    <source>
        <dbReference type="ARBA" id="ARBA00023163"/>
    </source>
</evidence>
<dbReference type="InterPro" id="IPR058031">
    <property type="entry name" value="AAA_lid_NorR"/>
</dbReference>
<protein>
    <submittedName>
        <fullName evidence="10">Sigma-54-dependent Fis family transcriptional regulator</fullName>
    </submittedName>
</protein>
<evidence type="ECO:0000256" key="7">
    <source>
        <dbReference type="PROSITE-ProRule" id="PRU00169"/>
    </source>
</evidence>
<dbReference type="Pfam" id="PF25601">
    <property type="entry name" value="AAA_lid_14"/>
    <property type="match status" value="1"/>
</dbReference>
<evidence type="ECO:0000256" key="2">
    <source>
        <dbReference type="ARBA" id="ARBA00022741"/>
    </source>
</evidence>
<dbReference type="InterPro" id="IPR001789">
    <property type="entry name" value="Sig_transdc_resp-reg_receiver"/>
</dbReference>
<evidence type="ECO:0000256" key="1">
    <source>
        <dbReference type="ARBA" id="ARBA00022553"/>
    </source>
</evidence>
<dbReference type="FunFam" id="3.40.50.2300:FF:000018">
    <property type="entry name" value="DNA-binding transcriptional regulator NtrC"/>
    <property type="match status" value="1"/>
</dbReference>
<dbReference type="AlphaFoldDB" id="A0A540VTK7"/>
<dbReference type="PANTHER" id="PTHR32071">
    <property type="entry name" value="TRANSCRIPTIONAL REGULATORY PROTEIN"/>
    <property type="match status" value="1"/>
</dbReference>
<comment type="caution">
    <text evidence="10">The sequence shown here is derived from an EMBL/GenBank/DDBJ whole genome shotgun (WGS) entry which is preliminary data.</text>
</comment>
<dbReference type="GO" id="GO:0000160">
    <property type="term" value="P:phosphorelay signal transduction system"/>
    <property type="evidence" value="ECO:0007669"/>
    <property type="project" value="UniProtKB-KW"/>
</dbReference>
<organism evidence="10 11">
    <name type="scientific">Spiribacter salinus</name>
    <dbReference type="NCBI Taxonomy" id="1335746"/>
    <lineage>
        <taxon>Bacteria</taxon>
        <taxon>Pseudomonadati</taxon>
        <taxon>Pseudomonadota</taxon>
        <taxon>Gammaproteobacteria</taxon>
        <taxon>Chromatiales</taxon>
        <taxon>Ectothiorhodospiraceae</taxon>
        <taxon>Spiribacter</taxon>
    </lineage>
</organism>
<sequence length="436" mass="47486">MSKAYVLVVDDEPDIRDLVREILEDEGYSVATAESAEVARQRLQEHRPDLVLLDIWMPGEDGISLLKEWTSTGALGFPVVMISGHGTVETAVEATRQGATDFVEKPLSMGKLLVTVDQALQPSATTSAGRPAMIEPVGRSPQMRALRETAQRVATSDSWVLISGESGSGRKCLARYLHGLSPRAGGTLVELGAGALTGGAGTEQLFSEAEGGTLILDEVADLDSEAQARLAAAIEANKQDVRMMATTARDLEGEVAAGRFRSDLYYALGVVPMQVPPLREHVEDVPELVAFYVDRLVERDGLNYRHFTVAAQNRLRHYQWPGNVRELCNLVQRLLVLGEQVEIDVNEVEQALSTPSSTGGAAETWPPPIGLDLPLREAREQFERAYLQQQLQRANGSVARLARLAGMERTHLYRKLRALGIDPKDASETAATGERG</sequence>
<dbReference type="GO" id="GO:0005524">
    <property type="term" value="F:ATP binding"/>
    <property type="evidence" value="ECO:0007669"/>
    <property type="project" value="UniProtKB-KW"/>
</dbReference>
<keyword evidence="1 7" id="KW-0597">Phosphoprotein</keyword>
<dbReference type="PROSITE" id="PS50045">
    <property type="entry name" value="SIGMA54_INTERACT_4"/>
    <property type="match status" value="1"/>
</dbReference>
<dbReference type="EMBL" id="VIFK01000025">
    <property type="protein sequence ID" value="TQF00073.1"/>
    <property type="molecule type" value="Genomic_DNA"/>
</dbReference>
<evidence type="ECO:0000256" key="4">
    <source>
        <dbReference type="ARBA" id="ARBA00023012"/>
    </source>
</evidence>
<name>A0A540VTK7_9GAMM</name>
<feature type="modified residue" description="4-aspartylphosphate" evidence="7">
    <location>
        <position position="54"/>
    </location>
</feature>
<dbReference type="Proteomes" id="UP000315400">
    <property type="component" value="Unassembled WGS sequence"/>
</dbReference>
<dbReference type="Gene3D" id="1.10.10.60">
    <property type="entry name" value="Homeodomain-like"/>
    <property type="match status" value="1"/>
</dbReference>
<dbReference type="PANTHER" id="PTHR32071:SF17">
    <property type="entry name" value="TRANSCRIPTIONAL REGULATOR (NTRC FAMILY)"/>
    <property type="match status" value="1"/>
</dbReference>